<keyword evidence="8" id="KW-1185">Reference proteome</keyword>
<dbReference type="Gene3D" id="3.40.50.720">
    <property type="entry name" value="NAD(P)-binding Rossmann-like Domain"/>
    <property type="match status" value="2"/>
</dbReference>
<gene>
    <name evidence="7" type="ORF">FC86_GL000453</name>
</gene>
<dbReference type="Proteomes" id="UP000051378">
    <property type="component" value="Unassembled WGS sequence"/>
</dbReference>
<evidence type="ECO:0000313" key="8">
    <source>
        <dbReference type="Proteomes" id="UP000051378"/>
    </source>
</evidence>
<dbReference type="EMBL" id="AYZL01000016">
    <property type="protein sequence ID" value="KRN04355.1"/>
    <property type="molecule type" value="Genomic_DNA"/>
</dbReference>
<name>A0A0R2DLM7_9LACO</name>
<dbReference type="InterPro" id="IPR029752">
    <property type="entry name" value="D-isomer_DH_CS1"/>
</dbReference>
<comment type="similarity">
    <text evidence="1 4">Belongs to the D-isomer specific 2-hydroxyacid dehydrogenase family.</text>
</comment>
<feature type="domain" description="D-isomer specific 2-hydroxyacid dehydrogenase NAD-binding" evidence="6">
    <location>
        <begin position="112"/>
        <end position="302"/>
    </location>
</feature>
<protein>
    <submittedName>
        <fullName evidence="7">Lactate dehydrogenase</fullName>
    </submittedName>
</protein>
<evidence type="ECO:0000259" key="6">
    <source>
        <dbReference type="Pfam" id="PF02826"/>
    </source>
</evidence>
<dbReference type="AlphaFoldDB" id="A0A0R2DLM7"/>
<dbReference type="GO" id="GO:0051287">
    <property type="term" value="F:NAD binding"/>
    <property type="evidence" value="ECO:0007669"/>
    <property type="project" value="InterPro"/>
</dbReference>
<proteinExistence type="inferred from homology"/>
<evidence type="ECO:0000256" key="2">
    <source>
        <dbReference type="ARBA" id="ARBA00023002"/>
    </source>
</evidence>
<dbReference type="InterPro" id="IPR006140">
    <property type="entry name" value="D-isomer_DH_NAD-bd"/>
</dbReference>
<sequence length="336" mass="37697">MTFRIGCYGVHSYEAPYFENLNKYHYDLKLLPEFLTHDNIDLIEDCDAVLLRGNCIADRQNLSKMAEYGIKLVFTRTVGFDHIDLDAAAEFGMKVTRVPGYSPRSVAELAFTQAMMLFRHTALATTRTSQKQFKVTPEFFSPEIHESTVGIIGMGNIGYAEAKMWKALGARVLAYDLSVKEFSLDTVEKFVSLEELAQECDIISIHAPYVRGKNEQMISRDIINQMKPNGVLINTARGELVDHSAVIDALKENRLGGFAADVLVDESQVFGHNFDPSEKLPNETITELTNLYPKAIITPHMGSLTKPALEGMITTSYENFHLALTENSYPNEVLKK</sequence>
<dbReference type="InterPro" id="IPR029753">
    <property type="entry name" value="D-isomer_DH_CS"/>
</dbReference>
<dbReference type="PROSITE" id="PS00065">
    <property type="entry name" value="D_2_HYDROXYACID_DH_1"/>
    <property type="match status" value="1"/>
</dbReference>
<dbReference type="RefSeq" id="WP_056974672.1">
    <property type="nucleotide sequence ID" value="NZ_AYZL01000016.1"/>
</dbReference>
<dbReference type="InterPro" id="IPR058205">
    <property type="entry name" value="D-LDH-like"/>
</dbReference>
<dbReference type="STRING" id="1423744.FC86_GL000453"/>
<evidence type="ECO:0000256" key="3">
    <source>
        <dbReference type="ARBA" id="ARBA00023027"/>
    </source>
</evidence>
<dbReference type="PANTHER" id="PTHR43026">
    <property type="entry name" value="2-HYDROXYACID DEHYDROGENASE HOMOLOG 1-RELATED"/>
    <property type="match status" value="1"/>
</dbReference>
<dbReference type="PATRIC" id="fig|1423744.4.peg.464"/>
<dbReference type="InterPro" id="IPR036291">
    <property type="entry name" value="NAD(P)-bd_dom_sf"/>
</dbReference>
<dbReference type="SUPFAM" id="SSF51735">
    <property type="entry name" value="NAD(P)-binding Rossmann-fold domains"/>
    <property type="match status" value="1"/>
</dbReference>
<dbReference type="Pfam" id="PF00389">
    <property type="entry name" value="2-Hacid_dh"/>
    <property type="match status" value="1"/>
</dbReference>
<dbReference type="PANTHER" id="PTHR43026:SF1">
    <property type="entry name" value="2-HYDROXYACID DEHYDROGENASE HOMOLOG 1-RELATED"/>
    <property type="match status" value="1"/>
</dbReference>
<dbReference type="Pfam" id="PF02826">
    <property type="entry name" value="2-Hacid_dh_C"/>
    <property type="match status" value="1"/>
</dbReference>
<organism evidence="7 8">
    <name type="scientific">Holzapfeliella floricola DSM 23037 = JCM 16512</name>
    <dbReference type="NCBI Taxonomy" id="1423744"/>
    <lineage>
        <taxon>Bacteria</taxon>
        <taxon>Bacillati</taxon>
        <taxon>Bacillota</taxon>
        <taxon>Bacilli</taxon>
        <taxon>Lactobacillales</taxon>
        <taxon>Lactobacillaceae</taxon>
        <taxon>Holzapfeliella</taxon>
    </lineage>
</organism>
<reference evidence="7 8" key="1">
    <citation type="journal article" date="2015" name="Genome Announc.">
        <title>Expanding the biotechnology potential of lactobacilli through comparative genomics of 213 strains and associated genera.</title>
        <authorList>
            <person name="Sun Z."/>
            <person name="Harris H.M."/>
            <person name="McCann A."/>
            <person name="Guo C."/>
            <person name="Argimon S."/>
            <person name="Zhang W."/>
            <person name="Yang X."/>
            <person name="Jeffery I.B."/>
            <person name="Cooney J.C."/>
            <person name="Kagawa T.F."/>
            <person name="Liu W."/>
            <person name="Song Y."/>
            <person name="Salvetti E."/>
            <person name="Wrobel A."/>
            <person name="Rasinkangas P."/>
            <person name="Parkhill J."/>
            <person name="Rea M.C."/>
            <person name="O'Sullivan O."/>
            <person name="Ritari J."/>
            <person name="Douillard F.P."/>
            <person name="Paul Ross R."/>
            <person name="Yang R."/>
            <person name="Briner A.E."/>
            <person name="Felis G.E."/>
            <person name="de Vos W.M."/>
            <person name="Barrangou R."/>
            <person name="Klaenhammer T.R."/>
            <person name="Caufield P.W."/>
            <person name="Cui Y."/>
            <person name="Zhang H."/>
            <person name="O'Toole P.W."/>
        </authorList>
    </citation>
    <scope>NUCLEOTIDE SEQUENCE [LARGE SCALE GENOMIC DNA]</scope>
    <source>
        <strain evidence="7 8">DSM 23037</strain>
    </source>
</reference>
<keyword evidence="3" id="KW-0520">NAD</keyword>
<dbReference type="GO" id="GO:0008720">
    <property type="term" value="F:D-lactate dehydrogenase (NAD+) activity"/>
    <property type="evidence" value="ECO:0007669"/>
    <property type="project" value="TreeGrafter"/>
</dbReference>
<dbReference type="SUPFAM" id="SSF52283">
    <property type="entry name" value="Formate/glycerate dehydrogenase catalytic domain-like"/>
    <property type="match status" value="1"/>
</dbReference>
<dbReference type="PROSITE" id="PS00671">
    <property type="entry name" value="D_2_HYDROXYACID_DH_3"/>
    <property type="match status" value="1"/>
</dbReference>
<evidence type="ECO:0000256" key="1">
    <source>
        <dbReference type="ARBA" id="ARBA00005854"/>
    </source>
</evidence>
<keyword evidence="2 4" id="KW-0560">Oxidoreductase</keyword>
<comment type="caution">
    <text evidence="7">The sequence shown here is derived from an EMBL/GenBank/DDBJ whole genome shotgun (WGS) entry which is preliminary data.</text>
</comment>
<feature type="domain" description="D-isomer specific 2-hydroxyacid dehydrogenase catalytic" evidence="5">
    <location>
        <begin position="10"/>
        <end position="333"/>
    </location>
</feature>
<dbReference type="InterPro" id="IPR006139">
    <property type="entry name" value="D-isomer_2_OHA_DH_cat_dom"/>
</dbReference>
<evidence type="ECO:0000256" key="4">
    <source>
        <dbReference type="RuleBase" id="RU003719"/>
    </source>
</evidence>
<dbReference type="OrthoDB" id="9805416at2"/>
<accession>A0A0R2DLM7</accession>
<evidence type="ECO:0000259" key="5">
    <source>
        <dbReference type="Pfam" id="PF00389"/>
    </source>
</evidence>
<evidence type="ECO:0000313" key="7">
    <source>
        <dbReference type="EMBL" id="KRN04355.1"/>
    </source>
</evidence>